<dbReference type="InterPro" id="IPR011683">
    <property type="entry name" value="Glyco_hydro_53"/>
</dbReference>
<evidence type="ECO:0000313" key="8">
    <source>
        <dbReference type="Proteomes" id="UP000660729"/>
    </source>
</evidence>
<dbReference type="OrthoDB" id="110914at2759"/>
<dbReference type="PANTHER" id="PTHR34983">
    <property type="entry name" value="ARABINOGALACTAN ENDO-BETA-1,4-GALACTANASE A"/>
    <property type="match status" value="1"/>
</dbReference>
<evidence type="ECO:0000256" key="6">
    <source>
        <dbReference type="RuleBase" id="RU361192"/>
    </source>
</evidence>
<proteinExistence type="inferred from homology"/>
<dbReference type="Proteomes" id="UP000660729">
    <property type="component" value="Unassembled WGS sequence"/>
</dbReference>
<evidence type="ECO:0000313" key="7">
    <source>
        <dbReference type="EMBL" id="KAF7191104.1"/>
    </source>
</evidence>
<dbReference type="Pfam" id="PF07745">
    <property type="entry name" value="Glyco_hydro_53"/>
    <property type="match status" value="1"/>
</dbReference>
<gene>
    <name evidence="7" type="ORF">HII31_07619</name>
</gene>
<evidence type="ECO:0000256" key="3">
    <source>
        <dbReference type="ARBA" id="ARBA00012556"/>
    </source>
</evidence>
<dbReference type="PANTHER" id="PTHR34983:SF1">
    <property type="entry name" value="ARABINOGALACTAN ENDO-BETA-1,4-GALACTANASE A"/>
    <property type="match status" value="1"/>
</dbReference>
<organism evidence="7 8">
    <name type="scientific">Pseudocercospora fuligena</name>
    <dbReference type="NCBI Taxonomy" id="685502"/>
    <lineage>
        <taxon>Eukaryota</taxon>
        <taxon>Fungi</taxon>
        <taxon>Dikarya</taxon>
        <taxon>Ascomycota</taxon>
        <taxon>Pezizomycotina</taxon>
        <taxon>Dothideomycetes</taxon>
        <taxon>Dothideomycetidae</taxon>
        <taxon>Mycosphaerellales</taxon>
        <taxon>Mycosphaerellaceae</taxon>
        <taxon>Pseudocercospora</taxon>
    </lineage>
</organism>
<comment type="catalytic activity">
    <reaction evidence="1 6">
        <text>The enzyme specifically hydrolyzes (1-&gt;4)-beta-D-galactosidic linkages in type I arabinogalactans.</text>
        <dbReference type="EC" id="3.2.1.89"/>
    </reaction>
</comment>
<dbReference type="GO" id="GO:0015926">
    <property type="term" value="F:glucosidase activity"/>
    <property type="evidence" value="ECO:0007669"/>
    <property type="project" value="InterPro"/>
</dbReference>
<evidence type="ECO:0000256" key="1">
    <source>
        <dbReference type="ARBA" id="ARBA00001695"/>
    </source>
</evidence>
<keyword evidence="8" id="KW-1185">Reference proteome</keyword>
<dbReference type="GO" id="GO:0031218">
    <property type="term" value="F:arabinogalactan endo-1,4-beta-galactosidase activity"/>
    <property type="evidence" value="ECO:0007669"/>
    <property type="project" value="UniProtKB-EC"/>
</dbReference>
<reference evidence="7" key="1">
    <citation type="submission" date="2020-04" db="EMBL/GenBank/DDBJ databases">
        <title>Draft genome resource of the tomato pathogen Pseudocercospora fuligena.</title>
        <authorList>
            <person name="Zaccaron A."/>
        </authorList>
    </citation>
    <scope>NUCLEOTIDE SEQUENCE</scope>
    <source>
        <strain evidence="7">PF001</strain>
    </source>
</reference>
<evidence type="ECO:0000256" key="5">
    <source>
        <dbReference type="ARBA" id="ARBA00023295"/>
    </source>
</evidence>
<comment type="similarity">
    <text evidence="2 6">Belongs to the glycosyl hydrolase 53 family.</text>
</comment>
<keyword evidence="5 6" id="KW-0326">Glycosidase</keyword>
<keyword evidence="4 6" id="KW-0378">Hydrolase</keyword>
<dbReference type="Gene3D" id="3.20.20.80">
    <property type="entry name" value="Glycosidases"/>
    <property type="match status" value="1"/>
</dbReference>
<comment type="caution">
    <text evidence="7">The sequence shown here is derived from an EMBL/GenBank/DDBJ whole genome shotgun (WGS) entry which is preliminary data.</text>
</comment>
<evidence type="ECO:0000256" key="2">
    <source>
        <dbReference type="ARBA" id="ARBA00010687"/>
    </source>
</evidence>
<protein>
    <recommendedName>
        <fullName evidence="3 6">Arabinogalactan endo-beta-1,4-galactanase</fullName>
        <ecNumber evidence="3 6">3.2.1.89</ecNumber>
    </recommendedName>
</protein>
<accession>A0A8H6RHI8</accession>
<name>A0A8H6RHI8_9PEZI</name>
<dbReference type="AlphaFoldDB" id="A0A8H6RHI8"/>
<evidence type="ECO:0000256" key="4">
    <source>
        <dbReference type="ARBA" id="ARBA00022801"/>
    </source>
</evidence>
<dbReference type="SUPFAM" id="SSF51445">
    <property type="entry name" value="(Trans)glycosidases"/>
    <property type="match status" value="1"/>
</dbReference>
<dbReference type="EMBL" id="JABCIY010000161">
    <property type="protein sequence ID" value="KAF7191104.1"/>
    <property type="molecule type" value="Genomic_DNA"/>
</dbReference>
<sequence>MKVGTTTWRSTQYKKHDHHLSKNDGTIRATTMKLISAIFAISSASCLVHASPQPYKSFFYAGHDLSSLKILEDGGATYKDTAKGNSTRQAEDILGDGGMNTVRLRLWVNPTVPYDGPPGYYETYNLDYVTTVAKRFHKKGYKIYLDYHFSDYWADPQKQWQPTAWPTTLNPLASTLRKYVSDTLQHLHKANVDTAIVSLGNEVRNGMLWPLGRVSVDVEPESARIKNFTGMATLYAAARSGVNDAVHAGVPKPLTMIHIDNGWNLTLQQRWFSALTATGKVKTSDWDIFGFSMYPFYGTNATLANLKTTLNWVANKYGKPIHVVETDWPAICTGADAPELSEPSIPASVPGQLEWVGKVIDVVKQVPRGLGQGINYWEPAWLNNTGLGSSCQDAILFDSDWSHYPNVTAYSRKSVNMFKGL</sequence>
<dbReference type="GO" id="GO:0045490">
    <property type="term" value="P:pectin catabolic process"/>
    <property type="evidence" value="ECO:0007669"/>
    <property type="project" value="TreeGrafter"/>
</dbReference>
<dbReference type="InterPro" id="IPR017853">
    <property type="entry name" value="GH"/>
</dbReference>
<dbReference type="EC" id="3.2.1.89" evidence="3 6"/>